<comment type="similarity">
    <text evidence="1">Belongs to the thioredoxin family.</text>
</comment>
<feature type="domain" description="Thioredoxin" evidence="8">
    <location>
        <begin position="20"/>
        <end position="145"/>
    </location>
</feature>
<dbReference type="InterPro" id="IPR005746">
    <property type="entry name" value="Thioredoxin"/>
</dbReference>
<dbReference type="PROSITE" id="PS00194">
    <property type="entry name" value="THIOREDOXIN_1"/>
    <property type="match status" value="1"/>
</dbReference>
<dbReference type="GO" id="GO:0005829">
    <property type="term" value="C:cytosol"/>
    <property type="evidence" value="ECO:0007669"/>
    <property type="project" value="TreeGrafter"/>
</dbReference>
<dbReference type="PANTHER" id="PTHR45663:SF11">
    <property type="entry name" value="GEO12009P1"/>
    <property type="match status" value="1"/>
</dbReference>
<keyword evidence="2" id="KW-0813">Transport</keyword>
<evidence type="ECO:0000256" key="6">
    <source>
        <dbReference type="ARBA" id="ARBA00023284"/>
    </source>
</evidence>
<dbReference type="CDD" id="cd02947">
    <property type="entry name" value="TRX_family"/>
    <property type="match status" value="1"/>
</dbReference>
<dbReference type="Pfam" id="PF00085">
    <property type="entry name" value="Thioredoxin"/>
    <property type="match status" value="1"/>
</dbReference>
<dbReference type="InterPro" id="IPR017937">
    <property type="entry name" value="Thioredoxin_CS"/>
</dbReference>
<dbReference type="PROSITE" id="PS51352">
    <property type="entry name" value="THIOREDOXIN_2"/>
    <property type="match status" value="1"/>
</dbReference>
<organism evidence="9 10">
    <name type="scientific">Marinobacter pelagius</name>
    <dbReference type="NCBI Taxonomy" id="379482"/>
    <lineage>
        <taxon>Bacteria</taxon>
        <taxon>Pseudomonadati</taxon>
        <taxon>Pseudomonadota</taxon>
        <taxon>Gammaproteobacteria</taxon>
        <taxon>Pseudomonadales</taxon>
        <taxon>Marinobacteraceae</taxon>
        <taxon>Marinobacter</taxon>
    </lineage>
</organism>
<evidence type="ECO:0000256" key="4">
    <source>
        <dbReference type="ARBA" id="ARBA00022982"/>
    </source>
</evidence>
<protein>
    <recommendedName>
        <fullName evidence="7">Thioredoxin</fullName>
    </recommendedName>
</protein>
<dbReference type="Pfam" id="PF21352">
    <property type="entry name" value="Zn_ribbon_Thio2"/>
    <property type="match status" value="1"/>
</dbReference>
<dbReference type="NCBIfam" id="NF008229">
    <property type="entry name" value="PRK10996.1"/>
    <property type="match status" value="1"/>
</dbReference>
<dbReference type="GO" id="GO:0015035">
    <property type="term" value="F:protein-disulfide reductase activity"/>
    <property type="evidence" value="ECO:0007669"/>
    <property type="project" value="UniProtKB-UniRule"/>
</dbReference>
<dbReference type="OrthoDB" id="9790390at2"/>
<dbReference type="FunFam" id="3.40.30.10:FF:000001">
    <property type="entry name" value="Thioredoxin"/>
    <property type="match status" value="1"/>
</dbReference>
<proteinExistence type="inferred from homology"/>
<evidence type="ECO:0000256" key="2">
    <source>
        <dbReference type="ARBA" id="ARBA00022448"/>
    </source>
</evidence>
<dbReference type="PRINTS" id="PR00421">
    <property type="entry name" value="THIOREDOXIN"/>
</dbReference>
<evidence type="ECO:0000256" key="1">
    <source>
        <dbReference type="ARBA" id="ARBA00008987"/>
    </source>
</evidence>
<evidence type="ECO:0000313" key="9">
    <source>
        <dbReference type="EMBL" id="SFM58652.1"/>
    </source>
</evidence>
<dbReference type="RefSeq" id="WP_091998939.1">
    <property type="nucleotide sequence ID" value="NZ_FOUR01000001.1"/>
</dbReference>
<dbReference type="GO" id="GO:0045454">
    <property type="term" value="P:cell redox homeostasis"/>
    <property type="evidence" value="ECO:0007669"/>
    <property type="project" value="TreeGrafter"/>
</dbReference>
<keyword evidence="5" id="KW-1015">Disulfide bond</keyword>
<dbReference type="InterPro" id="IPR049299">
    <property type="entry name" value="Thio2_N"/>
</dbReference>
<dbReference type="Gene3D" id="3.40.30.10">
    <property type="entry name" value="Glutaredoxin"/>
    <property type="match status" value="1"/>
</dbReference>
<keyword evidence="3" id="KW-0479">Metal-binding</keyword>
<dbReference type="AlphaFoldDB" id="A0A1I4S286"/>
<dbReference type="EMBL" id="FOUR01000001">
    <property type="protein sequence ID" value="SFM58652.1"/>
    <property type="molecule type" value="Genomic_DNA"/>
</dbReference>
<dbReference type="GO" id="GO:0046872">
    <property type="term" value="F:metal ion binding"/>
    <property type="evidence" value="ECO:0007669"/>
    <property type="project" value="UniProtKB-KW"/>
</dbReference>
<gene>
    <name evidence="9" type="ORF">SAMN04487961_0796</name>
</gene>
<sequence length="145" mass="15651">MSDPLQIKCPHCLRTNRVPADRMGDKPNCGACKQPLLNGDVANLDDASMASFTGQSDLPVLVDFWASWCGPCKAMAPEFEQAARNWAGKVVFAKLNTEQAPQASSQYGIRSIPTLILFRGGREIARKSGAMPAAQLSAWLNSELG</sequence>
<reference evidence="10" key="1">
    <citation type="submission" date="2016-10" db="EMBL/GenBank/DDBJ databases">
        <authorList>
            <person name="Varghese N."/>
            <person name="Submissions S."/>
        </authorList>
    </citation>
    <scope>NUCLEOTIDE SEQUENCE [LARGE SCALE GENOMIC DNA]</scope>
    <source>
        <strain evidence="10">CGMCC 1.6775</strain>
    </source>
</reference>
<keyword evidence="6" id="KW-0676">Redox-active center</keyword>
<evidence type="ECO:0000259" key="8">
    <source>
        <dbReference type="PROSITE" id="PS51352"/>
    </source>
</evidence>
<evidence type="ECO:0000256" key="5">
    <source>
        <dbReference type="ARBA" id="ARBA00023157"/>
    </source>
</evidence>
<accession>A0A1I4S286</accession>
<evidence type="ECO:0000256" key="3">
    <source>
        <dbReference type="ARBA" id="ARBA00022723"/>
    </source>
</evidence>
<dbReference type="InterPro" id="IPR013766">
    <property type="entry name" value="Thioredoxin_domain"/>
</dbReference>
<evidence type="ECO:0000256" key="7">
    <source>
        <dbReference type="NCBIfam" id="TIGR01068"/>
    </source>
</evidence>
<evidence type="ECO:0000313" key="10">
    <source>
        <dbReference type="Proteomes" id="UP000199339"/>
    </source>
</evidence>
<keyword evidence="4" id="KW-0249">Electron transport</keyword>
<dbReference type="InterPro" id="IPR036249">
    <property type="entry name" value="Thioredoxin-like_sf"/>
</dbReference>
<dbReference type="Gene3D" id="2.30.30.380">
    <property type="entry name" value="Zn-finger domain of Sec23/24"/>
    <property type="match status" value="1"/>
</dbReference>
<name>A0A1I4S286_9GAMM</name>
<keyword evidence="10" id="KW-1185">Reference proteome</keyword>
<dbReference type="SUPFAM" id="SSF52833">
    <property type="entry name" value="Thioredoxin-like"/>
    <property type="match status" value="1"/>
</dbReference>
<dbReference type="NCBIfam" id="TIGR01068">
    <property type="entry name" value="thioredoxin"/>
    <property type="match status" value="1"/>
</dbReference>
<dbReference type="PANTHER" id="PTHR45663">
    <property type="entry name" value="GEO12009P1"/>
    <property type="match status" value="1"/>
</dbReference>
<dbReference type="Proteomes" id="UP000199339">
    <property type="component" value="Unassembled WGS sequence"/>
</dbReference>